<proteinExistence type="predicted"/>
<keyword evidence="1" id="KW-1133">Transmembrane helix</keyword>
<dbReference type="InterPro" id="IPR010865">
    <property type="entry name" value="DUF1499"/>
</dbReference>
<name>A0ABT1LCQ7_9HYPH</name>
<dbReference type="EMBL" id="JANCLU010000010">
    <property type="protein sequence ID" value="MCP8939284.1"/>
    <property type="molecule type" value="Genomic_DNA"/>
</dbReference>
<evidence type="ECO:0000313" key="3">
    <source>
        <dbReference type="Proteomes" id="UP001205890"/>
    </source>
</evidence>
<comment type="caution">
    <text evidence="2">The sequence shown here is derived from an EMBL/GenBank/DDBJ whole genome shotgun (WGS) entry which is preliminary data.</text>
</comment>
<evidence type="ECO:0000313" key="2">
    <source>
        <dbReference type="EMBL" id="MCP8939284.1"/>
    </source>
</evidence>
<dbReference type="Proteomes" id="UP001205890">
    <property type="component" value="Unassembled WGS sequence"/>
</dbReference>
<keyword evidence="1" id="KW-0472">Membrane</keyword>
<feature type="transmembrane region" description="Helical" evidence="1">
    <location>
        <begin position="82"/>
        <end position="100"/>
    </location>
</feature>
<gene>
    <name evidence="2" type="ORF">NK718_12220</name>
</gene>
<evidence type="ECO:0000256" key="1">
    <source>
        <dbReference type="SAM" id="Phobius"/>
    </source>
</evidence>
<dbReference type="Pfam" id="PF07386">
    <property type="entry name" value="DUF1499"/>
    <property type="match status" value="1"/>
</dbReference>
<protein>
    <submittedName>
        <fullName evidence="2">DUF1499 domain-containing protein</fullName>
    </submittedName>
</protein>
<keyword evidence="1" id="KW-0812">Transmembrane</keyword>
<sequence length="258" mass="27339">MRRLVVDRPPSLAALWSRRIAVFALVVTGIAAALSRLGRIEPAAAVTVLGAGLLMAAVAVALSGVAFVAIWREGRPGFGKALGGLFLAVLLALYPGYLAAQALRLPRLSDVSTDIADPPSFSRSRRALEMRSGHVPPEAPAGLRAAQRSAYPQIQPLVLDLTPQDSFGIVLKAANQRGWQVIESSAPGGRIGAGRLEAIDFSPALRFPEDVTVRLRPTAAGTRIDVRSASRVATHDFGQNARRIAAFLQAVEDLADAR</sequence>
<keyword evidence="3" id="KW-1185">Reference proteome</keyword>
<feature type="transmembrane region" description="Helical" evidence="1">
    <location>
        <begin position="44"/>
        <end position="70"/>
    </location>
</feature>
<reference evidence="2 3" key="1">
    <citation type="submission" date="2022-07" db="EMBL/GenBank/DDBJ databases">
        <authorList>
            <person name="Li W.-J."/>
            <person name="Deng Q.-Q."/>
        </authorList>
    </citation>
    <scope>NUCLEOTIDE SEQUENCE [LARGE SCALE GENOMIC DNA]</scope>
    <source>
        <strain evidence="2 3">SYSU M60028</strain>
    </source>
</reference>
<dbReference type="RefSeq" id="WP_254742461.1">
    <property type="nucleotide sequence ID" value="NZ_JANCLU010000010.1"/>
</dbReference>
<organism evidence="2 3">
    <name type="scientific">Alsobacter ponti</name>
    <dbReference type="NCBI Taxonomy" id="2962936"/>
    <lineage>
        <taxon>Bacteria</taxon>
        <taxon>Pseudomonadati</taxon>
        <taxon>Pseudomonadota</taxon>
        <taxon>Alphaproteobacteria</taxon>
        <taxon>Hyphomicrobiales</taxon>
        <taxon>Alsobacteraceae</taxon>
        <taxon>Alsobacter</taxon>
    </lineage>
</organism>
<feature type="transmembrane region" description="Helical" evidence="1">
    <location>
        <begin position="20"/>
        <end position="38"/>
    </location>
</feature>
<accession>A0ABT1LCQ7</accession>